<evidence type="ECO:0000313" key="6">
    <source>
        <dbReference type="EMBL" id="ETO04605.1"/>
    </source>
</evidence>
<dbReference type="GO" id="GO:0005524">
    <property type="term" value="F:ATP binding"/>
    <property type="evidence" value="ECO:0007669"/>
    <property type="project" value="UniProtKB-KW"/>
</dbReference>
<name>X6LV49_RETFI</name>
<dbReference type="Pfam" id="PF00069">
    <property type="entry name" value="Pkinase"/>
    <property type="match status" value="1"/>
</dbReference>
<feature type="region of interest" description="Disordered" evidence="3">
    <location>
        <begin position="332"/>
        <end position="352"/>
    </location>
</feature>
<dbReference type="EMBL" id="ASPP01029147">
    <property type="protein sequence ID" value="ETO04605.1"/>
    <property type="molecule type" value="Genomic_DNA"/>
</dbReference>
<evidence type="ECO:0000313" key="7">
    <source>
        <dbReference type="Proteomes" id="UP000023152"/>
    </source>
</evidence>
<evidence type="ECO:0000256" key="2">
    <source>
        <dbReference type="ARBA" id="ARBA00022840"/>
    </source>
</evidence>
<protein>
    <recommendedName>
        <fullName evidence="5">Protein kinase domain-containing protein</fullName>
    </recommendedName>
</protein>
<dbReference type="Proteomes" id="UP000023152">
    <property type="component" value="Unassembled WGS sequence"/>
</dbReference>
<dbReference type="Gene3D" id="1.10.510.10">
    <property type="entry name" value="Transferase(Phosphotransferase) domain 1"/>
    <property type="match status" value="1"/>
</dbReference>
<dbReference type="InterPro" id="IPR011009">
    <property type="entry name" value="Kinase-like_dom_sf"/>
</dbReference>
<dbReference type="OMA" id="WKAADPP"/>
<keyword evidence="4" id="KW-1133">Transmembrane helix</keyword>
<accession>X6LV49</accession>
<dbReference type="InterPro" id="IPR000719">
    <property type="entry name" value="Prot_kinase_dom"/>
</dbReference>
<comment type="caution">
    <text evidence="6">The sequence shown here is derived from an EMBL/GenBank/DDBJ whole genome shotgun (WGS) entry which is preliminary data.</text>
</comment>
<dbReference type="OrthoDB" id="504170at2759"/>
<sequence length="352" mass="40987">MVFALKIINKKNLDKDDLAILDREVKIMRIVHHDNIVKLHNVFDSKSKMCLVLDLLDGGELFDRIIEQGHFTEKNAAHCFGQLVMALDYLHQRQIAHRDLKVYKQTKHFQPENLLFTKKCADKNVYVAEEWNMKLIDFGLAGSCKNQLLKTPCGTPNYVAPEILRKEKYGVSVDMWSAGVILYIILCGFPPFYDENEDMTRLYRKIKTADFDMPSPYWDNVSTDAKDLVKKLLVPDPTKRLTSAATVKHPWLQGKASDQIMGAEQRFQLKRFQYVRKLRVNLFILFVSFFFFFRLTSCFLWMFPVYSITERCTLCAGCVEIDRSTETKLKLQNKKRKGEEEGRGVTNKRICK</sequence>
<gene>
    <name evidence="6" type="ORF">RFI_32791</name>
</gene>
<evidence type="ECO:0000256" key="4">
    <source>
        <dbReference type="SAM" id="Phobius"/>
    </source>
</evidence>
<dbReference type="PANTHER" id="PTHR24347">
    <property type="entry name" value="SERINE/THREONINE-PROTEIN KINASE"/>
    <property type="match status" value="1"/>
</dbReference>
<reference evidence="6 7" key="1">
    <citation type="journal article" date="2013" name="Curr. Biol.">
        <title>The Genome of the Foraminiferan Reticulomyxa filosa.</title>
        <authorList>
            <person name="Glockner G."/>
            <person name="Hulsmann N."/>
            <person name="Schleicher M."/>
            <person name="Noegel A.A."/>
            <person name="Eichinger L."/>
            <person name="Gallinger C."/>
            <person name="Pawlowski J."/>
            <person name="Sierra R."/>
            <person name="Euteneuer U."/>
            <person name="Pillet L."/>
            <person name="Moustafa A."/>
            <person name="Platzer M."/>
            <person name="Groth M."/>
            <person name="Szafranski K."/>
            <person name="Schliwa M."/>
        </authorList>
    </citation>
    <scope>NUCLEOTIDE SEQUENCE [LARGE SCALE GENOMIC DNA]</scope>
</reference>
<keyword evidence="4" id="KW-0472">Membrane</keyword>
<feature type="transmembrane region" description="Helical" evidence="4">
    <location>
        <begin position="175"/>
        <end position="193"/>
    </location>
</feature>
<dbReference type="GO" id="GO:0004672">
    <property type="term" value="F:protein kinase activity"/>
    <property type="evidence" value="ECO:0007669"/>
    <property type="project" value="InterPro"/>
</dbReference>
<proteinExistence type="predicted"/>
<evidence type="ECO:0000259" key="5">
    <source>
        <dbReference type="PROSITE" id="PS50011"/>
    </source>
</evidence>
<dbReference type="SUPFAM" id="SSF56112">
    <property type="entry name" value="Protein kinase-like (PK-like)"/>
    <property type="match status" value="1"/>
</dbReference>
<keyword evidence="1" id="KW-0547">Nucleotide-binding</keyword>
<organism evidence="6 7">
    <name type="scientific">Reticulomyxa filosa</name>
    <dbReference type="NCBI Taxonomy" id="46433"/>
    <lineage>
        <taxon>Eukaryota</taxon>
        <taxon>Sar</taxon>
        <taxon>Rhizaria</taxon>
        <taxon>Retaria</taxon>
        <taxon>Foraminifera</taxon>
        <taxon>Monothalamids</taxon>
        <taxon>Reticulomyxidae</taxon>
        <taxon>Reticulomyxa</taxon>
    </lineage>
</organism>
<evidence type="ECO:0000256" key="1">
    <source>
        <dbReference type="ARBA" id="ARBA00022741"/>
    </source>
</evidence>
<keyword evidence="7" id="KW-1185">Reference proteome</keyword>
<dbReference type="CDD" id="cd05117">
    <property type="entry name" value="STKc_CAMK"/>
    <property type="match status" value="1"/>
</dbReference>
<dbReference type="Gene3D" id="3.30.200.20">
    <property type="entry name" value="Phosphorylase Kinase, domain 1"/>
    <property type="match status" value="1"/>
</dbReference>
<keyword evidence="2" id="KW-0067">ATP-binding</keyword>
<feature type="domain" description="Protein kinase" evidence="5">
    <location>
        <begin position="1"/>
        <end position="252"/>
    </location>
</feature>
<dbReference type="FunFam" id="1.10.510.10:FF:000571">
    <property type="entry name" value="Maternal embryonic leucine zipper kinase"/>
    <property type="match status" value="1"/>
</dbReference>
<dbReference type="AlphaFoldDB" id="X6LV49"/>
<feature type="transmembrane region" description="Helical" evidence="4">
    <location>
        <begin position="280"/>
        <end position="303"/>
    </location>
</feature>
<evidence type="ECO:0000256" key="3">
    <source>
        <dbReference type="SAM" id="MobiDB-lite"/>
    </source>
</evidence>
<dbReference type="PROSITE" id="PS50011">
    <property type="entry name" value="PROTEIN_KINASE_DOM"/>
    <property type="match status" value="1"/>
</dbReference>
<keyword evidence="4" id="KW-0812">Transmembrane</keyword>